<dbReference type="PANTHER" id="PTHR43280">
    <property type="entry name" value="ARAC-FAMILY TRANSCRIPTIONAL REGULATOR"/>
    <property type="match status" value="1"/>
</dbReference>
<reference evidence="6" key="1">
    <citation type="submission" date="2019-09" db="EMBL/GenBank/DDBJ databases">
        <authorList>
            <person name="Jung D.-H."/>
        </authorList>
    </citation>
    <scope>NUCLEOTIDE SEQUENCE [LARGE SCALE GENOMIC DNA]</scope>
    <source>
        <strain evidence="6">JA-25</strain>
    </source>
</reference>
<sequence length="309" mass="34457">MSSDSRFPSISPGMARDRFLVKDGVWEQRFRPNFNHFIIAPLEYARPVIKLPVPPGRTANHALFLLTGGQIELTVGHLSYTIGAQQLVIVPALQIFSILSIREDTTGFMSFFSNETLLSASNDLSYDFLKLTNSPHLDLTDQQTVFLTNLLNRLAAEYTDAGASRTDIIRPYLLALLAEINRVYAGKTSTKSDAGSRLVQSFVDLMDEHIRTQHQVAAYADRLHVSPNHLNKVIKARTGKSPSIWIDERRVLEAKVLLFQSTLSIGQIAADLGFDDQSTFGKLFRKYAACSPAHFRKMIDSDQSLPGMA</sequence>
<dbReference type="Gene3D" id="1.10.10.60">
    <property type="entry name" value="Homeodomain-like"/>
    <property type="match status" value="1"/>
</dbReference>
<dbReference type="InterPro" id="IPR009057">
    <property type="entry name" value="Homeodomain-like_sf"/>
</dbReference>
<evidence type="ECO:0000313" key="5">
    <source>
        <dbReference type="EMBL" id="NID08690.1"/>
    </source>
</evidence>
<evidence type="ECO:0000259" key="4">
    <source>
        <dbReference type="PROSITE" id="PS01124"/>
    </source>
</evidence>
<evidence type="ECO:0000256" key="2">
    <source>
        <dbReference type="ARBA" id="ARBA00023125"/>
    </source>
</evidence>
<dbReference type="PROSITE" id="PS00041">
    <property type="entry name" value="HTH_ARAC_FAMILY_1"/>
    <property type="match status" value="1"/>
</dbReference>
<protein>
    <submittedName>
        <fullName evidence="5">Helix-turn-helix transcriptional regulator</fullName>
    </submittedName>
</protein>
<keyword evidence="1" id="KW-0805">Transcription regulation</keyword>
<evidence type="ECO:0000256" key="1">
    <source>
        <dbReference type="ARBA" id="ARBA00023015"/>
    </source>
</evidence>
<evidence type="ECO:0000313" key="6">
    <source>
        <dbReference type="Proteomes" id="UP000606008"/>
    </source>
</evidence>
<dbReference type="InterPro" id="IPR018060">
    <property type="entry name" value="HTH_AraC"/>
</dbReference>
<dbReference type="SUPFAM" id="SSF46689">
    <property type="entry name" value="Homeodomain-like"/>
    <property type="match status" value="1"/>
</dbReference>
<name>A0ABX0Q9D0_9BACT</name>
<dbReference type="Pfam" id="PF12833">
    <property type="entry name" value="HTH_18"/>
    <property type="match status" value="1"/>
</dbReference>
<organism evidence="5 6">
    <name type="scientific">Fibrivirga algicola</name>
    <dbReference type="NCBI Taxonomy" id="2950420"/>
    <lineage>
        <taxon>Bacteria</taxon>
        <taxon>Pseudomonadati</taxon>
        <taxon>Bacteroidota</taxon>
        <taxon>Cytophagia</taxon>
        <taxon>Cytophagales</taxon>
        <taxon>Spirosomataceae</taxon>
        <taxon>Fibrivirga</taxon>
    </lineage>
</organism>
<dbReference type="PANTHER" id="PTHR43280:SF32">
    <property type="entry name" value="TRANSCRIPTIONAL REGULATORY PROTEIN"/>
    <property type="match status" value="1"/>
</dbReference>
<feature type="domain" description="HTH araC/xylS-type" evidence="4">
    <location>
        <begin position="200"/>
        <end position="298"/>
    </location>
</feature>
<dbReference type="EMBL" id="WAEL01000001">
    <property type="protein sequence ID" value="NID08690.1"/>
    <property type="molecule type" value="Genomic_DNA"/>
</dbReference>
<dbReference type="PROSITE" id="PS01124">
    <property type="entry name" value="HTH_ARAC_FAMILY_2"/>
    <property type="match status" value="1"/>
</dbReference>
<reference evidence="6" key="2">
    <citation type="submission" date="2023-07" db="EMBL/GenBank/DDBJ databases">
        <authorList>
            <person name="Jung D.-H."/>
        </authorList>
    </citation>
    <scope>NUCLEOTIDE SEQUENCE [LARGE SCALE GENOMIC DNA]</scope>
    <source>
        <strain evidence="6">JA-25</strain>
    </source>
</reference>
<evidence type="ECO:0000256" key="3">
    <source>
        <dbReference type="ARBA" id="ARBA00023163"/>
    </source>
</evidence>
<keyword evidence="2" id="KW-0238">DNA-binding</keyword>
<proteinExistence type="predicted"/>
<dbReference type="Proteomes" id="UP000606008">
    <property type="component" value="Unassembled WGS sequence"/>
</dbReference>
<dbReference type="InterPro" id="IPR018062">
    <property type="entry name" value="HTH_AraC-typ_CS"/>
</dbReference>
<accession>A0ABX0Q9D0</accession>
<comment type="caution">
    <text evidence="5">The sequence shown here is derived from an EMBL/GenBank/DDBJ whole genome shotgun (WGS) entry which is preliminary data.</text>
</comment>
<keyword evidence="3" id="KW-0804">Transcription</keyword>
<gene>
    <name evidence="5" type="ORF">F7231_00775</name>
</gene>
<keyword evidence="6" id="KW-1185">Reference proteome</keyword>
<dbReference type="SMART" id="SM00342">
    <property type="entry name" value="HTH_ARAC"/>
    <property type="match status" value="1"/>
</dbReference>